<dbReference type="InterPro" id="IPR018741">
    <property type="entry name" value="DUF2288"/>
</dbReference>
<evidence type="ECO:0000313" key="2">
    <source>
        <dbReference type="Proteomes" id="UP000443353"/>
    </source>
</evidence>
<dbReference type="AlphaFoldDB" id="A0A7X3G3V1"/>
<dbReference type="RefSeq" id="WP_160409795.1">
    <property type="nucleotide sequence ID" value="NZ_WSES01000006.1"/>
</dbReference>
<organism evidence="1 2">
    <name type="scientific">Massilia cellulosiltytica</name>
    <dbReference type="NCBI Taxonomy" id="2683234"/>
    <lineage>
        <taxon>Bacteria</taxon>
        <taxon>Pseudomonadati</taxon>
        <taxon>Pseudomonadota</taxon>
        <taxon>Betaproteobacteria</taxon>
        <taxon>Burkholderiales</taxon>
        <taxon>Oxalobacteraceae</taxon>
        <taxon>Telluria group</taxon>
        <taxon>Massilia</taxon>
    </lineage>
</organism>
<evidence type="ECO:0000313" key="1">
    <source>
        <dbReference type="EMBL" id="MVW62172.1"/>
    </source>
</evidence>
<keyword evidence="2" id="KW-1185">Reference proteome</keyword>
<name>A0A7X3G3V1_9BURK</name>
<dbReference type="Proteomes" id="UP000443353">
    <property type="component" value="Unassembled WGS sequence"/>
</dbReference>
<sequence>MKTDPLKDTELHDKINRETARVQWSELERHFAHGAVVYVSEELDLVEVALRIAHDDKDAIGRWMNDGKVAKVSDVQASTWQASDTLLWASVVSPFVLVQPEKHAVH</sequence>
<gene>
    <name evidence="1" type="ORF">GPY61_19745</name>
</gene>
<proteinExistence type="predicted"/>
<accession>A0A7X3G3V1</accession>
<protein>
    <submittedName>
        <fullName evidence="1">DUF2288 family protein</fullName>
    </submittedName>
</protein>
<comment type="caution">
    <text evidence="1">The sequence shown here is derived from an EMBL/GenBank/DDBJ whole genome shotgun (WGS) entry which is preliminary data.</text>
</comment>
<dbReference type="EMBL" id="WSES01000006">
    <property type="protein sequence ID" value="MVW62172.1"/>
    <property type="molecule type" value="Genomic_DNA"/>
</dbReference>
<dbReference type="Pfam" id="PF10052">
    <property type="entry name" value="DUF2288"/>
    <property type="match status" value="1"/>
</dbReference>
<reference evidence="1 2" key="1">
    <citation type="submission" date="2019-12" db="EMBL/GenBank/DDBJ databases">
        <authorList>
            <person name="Li C."/>
            <person name="Zhao J."/>
        </authorList>
    </citation>
    <scope>NUCLEOTIDE SEQUENCE [LARGE SCALE GENOMIC DNA]</scope>
    <source>
        <strain evidence="1 2">NEAU-DD11</strain>
    </source>
</reference>